<organism evidence="2 3">
    <name type="scientific">Teredinibacter turnerae (strain ATCC 39867 / T7901)</name>
    <dbReference type="NCBI Taxonomy" id="377629"/>
    <lineage>
        <taxon>Bacteria</taxon>
        <taxon>Pseudomonadati</taxon>
        <taxon>Pseudomonadota</taxon>
        <taxon>Gammaproteobacteria</taxon>
        <taxon>Cellvibrionales</taxon>
        <taxon>Cellvibrionaceae</taxon>
        <taxon>Teredinibacter</taxon>
    </lineage>
</organism>
<reference evidence="2 3" key="1">
    <citation type="journal article" date="2009" name="PLoS ONE">
        <title>The complete genome of Teredinibacter turnerae T7901: an intracellular endosymbiont of marine wood-boring bivalves (shipworms).</title>
        <authorList>
            <person name="Yang J.C."/>
            <person name="Madupu R."/>
            <person name="Durkin A.S."/>
            <person name="Ekborg N.A."/>
            <person name="Pedamallu C.S."/>
            <person name="Hostetler J.B."/>
            <person name="Radune D."/>
            <person name="Toms B.S."/>
            <person name="Henrissat B."/>
            <person name="Coutinho P.M."/>
            <person name="Schwarz S."/>
            <person name="Field L."/>
            <person name="Trindade-Silva A.E."/>
            <person name="Soares C.A.G."/>
            <person name="Elshahawi S."/>
            <person name="Hanora A."/>
            <person name="Schmidt E.W."/>
            <person name="Haygood M.G."/>
            <person name="Posfai J."/>
            <person name="Benner J."/>
            <person name="Madinger C."/>
            <person name="Nove J."/>
            <person name="Anton B."/>
            <person name="Chaudhary K."/>
            <person name="Foster J."/>
            <person name="Holman A."/>
            <person name="Kumar S."/>
            <person name="Lessard P.A."/>
            <person name="Luyten Y.A."/>
            <person name="Slatko B."/>
            <person name="Wood N."/>
            <person name="Wu B."/>
            <person name="Teplitski M."/>
            <person name="Mougous J.D."/>
            <person name="Ward N."/>
            <person name="Eisen J.A."/>
            <person name="Badger J.H."/>
            <person name="Distel D.L."/>
        </authorList>
    </citation>
    <scope>NUCLEOTIDE SEQUENCE [LARGE SCALE GENOMIC DNA]</scope>
    <source>
        <strain evidence="3">ATCC 39867 / T7901</strain>
    </source>
</reference>
<accession>C5BP45</accession>
<dbReference type="InterPro" id="IPR027396">
    <property type="entry name" value="DsrEFH-like"/>
</dbReference>
<dbReference type="RefSeq" id="WP_015820677.1">
    <property type="nucleotide sequence ID" value="NC_012997.1"/>
</dbReference>
<evidence type="ECO:0008006" key="4">
    <source>
        <dbReference type="Google" id="ProtNLM"/>
    </source>
</evidence>
<dbReference type="Proteomes" id="UP000009080">
    <property type="component" value="Chromosome"/>
</dbReference>
<protein>
    <recommendedName>
        <fullName evidence="4">Acyl-CoA transferase</fullName>
    </recommendedName>
</protein>
<sequence length="168" mass="18445">MLRSLAILFAGLLLSSAVLAEVPPKRFDVKPKHSGSFDAPGVVAAELDEQGYLARIDLNSPSDVESALLRAESWFRSGKLASGQPPLAFVIHGPEVAIFFRENYEKYRPIVDLAAKLSAFEVVNVRVCESSTSDLGHAVGHLQPFVDTVPFGPAEIERLVNEEKYLYF</sequence>
<dbReference type="eggNOG" id="COG1416">
    <property type="taxonomic scope" value="Bacteria"/>
</dbReference>
<dbReference type="Gene3D" id="3.40.1260.10">
    <property type="entry name" value="DsrEFH-like"/>
    <property type="match status" value="1"/>
</dbReference>
<dbReference type="STRING" id="377629.TERTU_3060"/>
<keyword evidence="3" id="KW-1185">Reference proteome</keyword>
<proteinExistence type="predicted"/>
<keyword evidence="1" id="KW-0732">Signal</keyword>
<evidence type="ECO:0000256" key="1">
    <source>
        <dbReference type="SAM" id="SignalP"/>
    </source>
</evidence>
<dbReference type="KEGG" id="ttu:TERTU_3060"/>
<name>C5BP45_TERTT</name>
<dbReference type="AlphaFoldDB" id="C5BP45"/>
<gene>
    <name evidence="2" type="ordered locus">TERTU_3060</name>
</gene>
<feature type="signal peptide" evidence="1">
    <location>
        <begin position="1"/>
        <end position="20"/>
    </location>
</feature>
<dbReference type="EMBL" id="CP001614">
    <property type="protein sequence ID" value="ACR14563.1"/>
    <property type="molecule type" value="Genomic_DNA"/>
</dbReference>
<evidence type="ECO:0000313" key="2">
    <source>
        <dbReference type="EMBL" id="ACR14563.1"/>
    </source>
</evidence>
<dbReference type="OrthoDB" id="5704412at2"/>
<feature type="chain" id="PRO_5002948784" description="Acyl-CoA transferase" evidence="1">
    <location>
        <begin position="21"/>
        <end position="168"/>
    </location>
</feature>
<evidence type="ECO:0000313" key="3">
    <source>
        <dbReference type="Proteomes" id="UP000009080"/>
    </source>
</evidence>
<dbReference type="SUPFAM" id="SSF75169">
    <property type="entry name" value="DsrEFH-like"/>
    <property type="match status" value="1"/>
</dbReference>
<dbReference type="HOGENOM" id="CLU_132624_0_0_6"/>